<dbReference type="EMBL" id="BTFZ01000011">
    <property type="protein sequence ID" value="GMM36373.1"/>
    <property type="molecule type" value="Genomic_DNA"/>
</dbReference>
<dbReference type="Gene3D" id="3.40.630.10">
    <property type="entry name" value="Zn peptidases"/>
    <property type="match status" value="1"/>
</dbReference>
<evidence type="ECO:0000256" key="6">
    <source>
        <dbReference type="ARBA" id="ARBA00022801"/>
    </source>
</evidence>
<dbReference type="GO" id="GO:0008235">
    <property type="term" value="F:metalloexopeptidase activity"/>
    <property type="evidence" value="ECO:0007669"/>
    <property type="project" value="InterPro"/>
</dbReference>
<keyword evidence="10" id="KW-1133">Transmembrane helix</keyword>
<evidence type="ECO:0000256" key="3">
    <source>
        <dbReference type="ARBA" id="ARBA00022670"/>
    </source>
</evidence>
<dbReference type="GO" id="GO:0046872">
    <property type="term" value="F:metal ion binding"/>
    <property type="evidence" value="ECO:0007669"/>
    <property type="project" value="UniProtKB-KW"/>
</dbReference>
<dbReference type="PANTHER" id="PTHR12147">
    <property type="entry name" value="METALLOPEPTIDASE M28 FAMILY MEMBER"/>
    <property type="match status" value="1"/>
</dbReference>
<gene>
    <name evidence="12" type="ORF">DASC09_036980</name>
</gene>
<dbReference type="SUPFAM" id="SSF53187">
    <property type="entry name" value="Zn-dependent exopeptidases"/>
    <property type="match status" value="1"/>
</dbReference>
<evidence type="ECO:0000256" key="1">
    <source>
        <dbReference type="ARBA" id="ARBA00001947"/>
    </source>
</evidence>
<name>A0AAV5QQD9_9ASCO</name>
<evidence type="ECO:0000256" key="9">
    <source>
        <dbReference type="RuleBase" id="RU361240"/>
    </source>
</evidence>
<feature type="transmembrane region" description="Helical" evidence="10">
    <location>
        <begin position="9"/>
        <end position="25"/>
    </location>
</feature>
<evidence type="ECO:0000256" key="4">
    <source>
        <dbReference type="ARBA" id="ARBA00022723"/>
    </source>
</evidence>
<comment type="caution">
    <text evidence="12">The sequence shown here is derived from an EMBL/GenBank/DDBJ whole genome shotgun (WGS) entry which is preliminary data.</text>
</comment>
<feature type="domain" description="Peptidase M28" evidence="11">
    <location>
        <begin position="165"/>
        <end position="361"/>
    </location>
</feature>
<keyword evidence="6 9" id="KW-0378">Hydrolase</keyword>
<dbReference type="Pfam" id="PF04389">
    <property type="entry name" value="Peptidase_M28"/>
    <property type="match status" value="1"/>
</dbReference>
<keyword evidence="7 9" id="KW-0862">Zinc</keyword>
<keyword evidence="5" id="KW-0732">Signal</keyword>
<evidence type="ECO:0000259" key="11">
    <source>
        <dbReference type="Pfam" id="PF04389"/>
    </source>
</evidence>
<dbReference type="GeneID" id="90074348"/>
<evidence type="ECO:0000313" key="13">
    <source>
        <dbReference type="Proteomes" id="UP001360560"/>
    </source>
</evidence>
<dbReference type="AlphaFoldDB" id="A0AAV5QQD9"/>
<accession>A0AAV5QQD9</accession>
<evidence type="ECO:0000256" key="7">
    <source>
        <dbReference type="ARBA" id="ARBA00022833"/>
    </source>
</evidence>
<protein>
    <recommendedName>
        <fullName evidence="9">Peptide hydrolase</fullName>
        <ecNumber evidence="9">3.4.-.-</ecNumber>
    </recommendedName>
</protein>
<keyword evidence="4 9" id="KW-0479">Metal-binding</keyword>
<evidence type="ECO:0000256" key="5">
    <source>
        <dbReference type="ARBA" id="ARBA00022729"/>
    </source>
</evidence>
<dbReference type="Proteomes" id="UP001360560">
    <property type="component" value="Unassembled WGS sequence"/>
</dbReference>
<keyword evidence="13" id="KW-1185">Reference proteome</keyword>
<evidence type="ECO:0000313" key="12">
    <source>
        <dbReference type="EMBL" id="GMM36373.1"/>
    </source>
</evidence>
<organism evidence="12 13">
    <name type="scientific">Saccharomycopsis crataegensis</name>
    <dbReference type="NCBI Taxonomy" id="43959"/>
    <lineage>
        <taxon>Eukaryota</taxon>
        <taxon>Fungi</taxon>
        <taxon>Dikarya</taxon>
        <taxon>Ascomycota</taxon>
        <taxon>Saccharomycotina</taxon>
        <taxon>Saccharomycetes</taxon>
        <taxon>Saccharomycopsidaceae</taxon>
        <taxon>Saccharomycopsis</taxon>
    </lineage>
</organism>
<dbReference type="PANTHER" id="PTHR12147:SF56">
    <property type="entry name" value="AMINOPEPTIDASE YDR415C-RELATED"/>
    <property type="match status" value="1"/>
</dbReference>
<proteinExistence type="inferred from homology"/>
<dbReference type="InterPro" id="IPR007484">
    <property type="entry name" value="Peptidase_M28"/>
</dbReference>
<comment type="similarity">
    <text evidence="8">Belongs to the peptidase M28 family. M28E subfamily.</text>
</comment>
<dbReference type="RefSeq" id="XP_064853369.1">
    <property type="nucleotide sequence ID" value="XM_064997297.1"/>
</dbReference>
<reference evidence="12 13" key="1">
    <citation type="journal article" date="2023" name="Elife">
        <title>Identification of key yeast species and microbe-microbe interactions impacting larval growth of Drosophila in the wild.</title>
        <authorList>
            <person name="Mure A."/>
            <person name="Sugiura Y."/>
            <person name="Maeda R."/>
            <person name="Honda K."/>
            <person name="Sakurai N."/>
            <person name="Takahashi Y."/>
            <person name="Watada M."/>
            <person name="Katoh T."/>
            <person name="Gotoh A."/>
            <person name="Gotoh Y."/>
            <person name="Taniguchi I."/>
            <person name="Nakamura K."/>
            <person name="Hayashi T."/>
            <person name="Katayama T."/>
            <person name="Uemura T."/>
            <person name="Hattori Y."/>
        </authorList>
    </citation>
    <scope>NUCLEOTIDE SEQUENCE [LARGE SCALE GENOMIC DNA]</scope>
    <source>
        <strain evidence="12 13">SC-9</strain>
    </source>
</reference>
<dbReference type="GO" id="GO:0006508">
    <property type="term" value="P:proteolysis"/>
    <property type="evidence" value="ECO:0007669"/>
    <property type="project" value="UniProtKB-KW"/>
</dbReference>
<sequence>MVGWTARHWRFLVLVTIITIGYFLFNENGIPQVLLRKRTIQLEDGSTRSLSESSKLLLKSRGVNFFDITGIFDNKEQIPKKHSVYPATIVNKGLITELVSLIDMQSVHADIATLSSFYSRYYNSKHGLRSSDWLFDRIASKIRTSDFSDRVVCSKFSHSWKQYSVIVTFKGPNYGKPDDKITIFGSHIDSTNLLFPRYISSPGADDSASAVATVLEVISRILSSSLDLKNTIEFHFYSAEEGGLLGSQDIFQDYYQRNVPVMAMINFDQIGYSQSTPLHIGVVEDYTSKSLNDYIKYMITEVCSINFVETKCGYACSDSGSADKFGFPSALVIEDEYTKINRFVHSPLDTIDRLNFDLILEFVKLGIGCVVELGSF</sequence>
<keyword evidence="10" id="KW-0472">Membrane</keyword>
<dbReference type="EC" id="3.4.-.-" evidence="9"/>
<comment type="cofactor">
    <cofactor evidence="1">
        <name>Zn(2+)</name>
        <dbReference type="ChEBI" id="CHEBI:29105"/>
    </cofactor>
</comment>
<evidence type="ECO:0000256" key="8">
    <source>
        <dbReference type="ARBA" id="ARBA00043962"/>
    </source>
</evidence>
<keyword evidence="10" id="KW-0812">Transmembrane</keyword>
<keyword evidence="2 12" id="KW-0031">Aminopeptidase</keyword>
<keyword evidence="3 9" id="KW-0645">Protease</keyword>
<dbReference type="InterPro" id="IPR045175">
    <property type="entry name" value="M28_fam"/>
</dbReference>
<evidence type="ECO:0000256" key="10">
    <source>
        <dbReference type="SAM" id="Phobius"/>
    </source>
</evidence>
<dbReference type="GO" id="GO:0004177">
    <property type="term" value="F:aminopeptidase activity"/>
    <property type="evidence" value="ECO:0007669"/>
    <property type="project" value="UniProtKB-KW"/>
</dbReference>
<evidence type="ECO:0000256" key="2">
    <source>
        <dbReference type="ARBA" id="ARBA00022438"/>
    </source>
</evidence>